<gene>
    <name evidence="2" type="ORF">ENR15_07665</name>
</gene>
<dbReference type="EMBL" id="DSPX01000073">
    <property type="protein sequence ID" value="HGG00518.1"/>
    <property type="molecule type" value="Genomic_DNA"/>
</dbReference>
<keyword evidence="2" id="KW-0808">Transferase</keyword>
<dbReference type="InterPro" id="IPR013024">
    <property type="entry name" value="GGCT-like"/>
</dbReference>
<comment type="caution">
    <text evidence="2">The sequence shown here is derived from an EMBL/GenBank/DDBJ whole genome shotgun (WGS) entry which is preliminary data.</text>
</comment>
<reference evidence="2" key="1">
    <citation type="journal article" date="2020" name="mSystems">
        <title>Genome- and Community-Level Interaction Insights into Carbon Utilization and Element Cycling Functions of Hydrothermarchaeota in Hydrothermal Sediment.</title>
        <authorList>
            <person name="Zhou Z."/>
            <person name="Liu Y."/>
            <person name="Xu W."/>
            <person name="Pan J."/>
            <person name="Luo Z.H."/>
            <person name="Li M."/>
        </authorList>
    </citation>
    <scope>NUCLEOTIDE SEQUENCE [LARGE SCALE GENOMIC DNA]</scope>
    <source>
        <strain evidence="2">SpSt-374</strain>
    </source>
</reference>
<name>A0A7C3VLA6_9CYAN</name>
<dbReference type="SUPFAM" id="SSF110857">
    <property type="entry name" value="Gamma-glutamyl cyclotransferase-like"/>
    <property type="match status" value="1"/>
</dbReference>
<dbReference type="InterPro" id="IPR036568">
    <property type="entry name" value="GGCT-like_sf"/>
</dbReference>
<feature type="domain" description="Gamma-glutamylcyclotransferase AIG2-like" evidence="1">
    <location>
        <begin position="5"/>
        <end position="131"/>
    </location>
</feature>
<dbReference type="Gene3D" id="3.10.490.10">
    <property type="entry name" value="Gamma-glutamyl cyclotransferase-like"/>
    <property type="match status" value="1"/>
</dbReference>
<dbReference type="GO" id="GO:0016740">
    <property type="term" value="F:transferase activity"/>
    <property type="evidence" value="ECO:0007669"/>
    <property type="project" value="UniProtKB-KW"/>
</dbReference>
<protein>
    <submittedName>
        <fullName evidence="2">Gamma-glutamylcyclotransferase</fullName>
    </submittedName>
</protein>
<evidence type="ECO:0000313" key="2">
    <source>
        <dbReference type="EMBL" id="HGG00518.1"/>
    </source>
</evidence>
<dbReference type="CDD" id="cd06661">
    <property type="entry name" value="GGCT_like"/>
    <property type="match status" value="1"/>
</dbReference>
<dbReference type="AlphaFoldDB" id="A0A7C3VLA6"/>
<dbReference type="Pfam" id="PF06094">
    <property type="entry name" value="GGACT"/>
    <property type="match status" value="1"/>
</dbReference>
<sequence>MLTKVFVYGTLKPGERYHHSYCSGLVISNQPANARGKLYHLKKRGYPAMTEGEDKVRGFVLSFPESAILLKMDELENYKPGRSPEENEYDRRQIEVFHPLGDSMGLVWAYVMSPKLVRELDGVDMPDGWWSESRLACINC</sequence>
<dbReference type="InterPro" id="IPR009288">
    <property type="entry name" value="AIG2-like_dom"/>
</dbReference>
<evidence type="ECO:0000259" key="1">
    <source>
        <dbReference type="Pfam" id="PF06094"/>
    </source>
</evidence>
<proteinExistence type="predicted"/>
<organism evidence="2">
    <name type="scientific">Planktothricoides sp. SpSt-374</name>
    <dbReference type="NCBI Taxonomy" id="2282167"/>
    <lineage>
        <taxon>Bacteria</taxon>
        <taxon>Bacillati</taxon>
        <taxon>Cyanobacteriota</taxon>
        <taxon>Cyanophyceae</taxon>
        <taxon>Oscillatoriophycideae</taxon>
        <taxon>Oscillatoriales</taxon>
        <taxon>Oscillatoriaceae</taxon>
        <taxon>Planktothricoides</taxon>
    </lineage>
</organism>
<accession>A0A7C3VLA6</accession>